<accession>A0A370H945</accession>
<dbReference type="Proteomes" id="UP000255355">
    <property type="component" value="Unassembled WGS sequence"/>
</dbReference>
<dbReference type="InterPro" id="IPR041881">
    <property type="entry name" value="PqqD_sf"/>
</dbReference>
<dbReference type="AlphaFoldDB" id="A0A370H945"/>
<evidence type="ECO:0000313" key="1">
    <source>
        <dbReference type="EMBL" id="RDI53181.1"/>
    </source>
</evidence>
<gene>
    <name evidence="1" type="ORF">DFR68_103569</name>
</gene>
<keyword evidence="2" id="KW-1185">Reference proteome</keyword>
<proteinExistence type="predicted"/>
<reference evidence="1 2" key="1">
    <citation type="submission" date="2018-07" db="EMBL/GenBank/DDBJ databases">
        <title>Genomic Encyclopedia of Type Strains, Phase IV (KMG-IV): sequencing the most valuable type-strain genomes for metagenomic binning, comparative biology and taxonomic classification.</title>
        <authorList>
            <person name="Goeker M."/>
        </authorList>
    </citation>
    <scope>NUCLEOTIDE SEQUENCE [LARGE SCALE GENOMIC DNA]</scope>
    <source>
        <strain evidence="1 2">DSM 44952</strain>
    </source>
</reference>
<name>A0A370H945_9NOCA</name>
<dbReference type="EMBL" id="QQAZ01000003">
    <property type="protein sequence ID" value="RDI53181.1"/>
    <property type="molecule type" value="Genomic_DNA"/>
</dbReference>
<dbReference type="Pfam" id="PF05402">
    <property type="entry name" value="PqqD"/>
    <property type="match status" value="1"/>
</dbReference>
<sequence length="101" mass="10694">MGDSPRTQSRKCAVMNSLFLDTVSLAETDYGVMLLDEKSGVYWGLNGTAVLALQEFARSGSQTAAAAAVAAKYDVGEQEALDDLRSLLGQLRAAELLRGPA</sequence>
<dbReference type="Gene3D" id="1.10.10.1150">
    <property type="entry name" value="Coenzyme PQQ synthesis protein D (PqqD)"/>
    <property type="match status" value="1"/>
</dbReference>
<protein>
    <submittedName>
        <fullName evidence="1">Coenzyme PQQ synthesis protein D (PqqD)</fullName>
    </submittedName>
</protein>
<dbReference type="STRING" id="1210089.GCA_001613165_00262"/>
<comment type="caution">
    <text evidence="1">The sequence shown here is derived from an EMBL/GenBank/DDBJ whole genome shotgun (WGS) entry which is preliminary data.</text>
</comment>
<dbReference type="NCBIfam" id="NF033530">
    <property type="entry name" value="lasso_PqqD_Strm"/>
    <property type="match status" value="1"/>
</dbReference>
<dbReference type="InterPro" id="IPR008792">
    <property type="entry name" value="PQQD"/>
</dbReference>
<evidence type="ECO:0000313" key="2">
    <source>
        <dbReference type="Proteomes" id="UP000255355"/>
    </source>
</evidence>
<organism evidence="1 2">
    <name type="scientific">Nocardia mexicana</name>
    <dbReference type="NCBI Taxonomy" id="279262"/>
    <lineage>
        <taxon>Bacteria</taxon>
        <taxon>Bacillati</taxon>
        <taxon>Actinomycetota</taxon>
        <taxon>Actinomycetes</taxon>
        <taxon>Mycobacteriales</taxon>
        <taxon>Nocardiaceae</taxon>
        <taxon>Nocardia</taxon>
    </lineage>
</organism>